<feature type="region of interest" description="Disordered" evidence="1">
    <location>
        <begin position="324"/>
        <end position="450"/>
    </location>
</feature>
<dbReference type="InterPro" id="IPR013103">
    <property type="entry name" value="RVT_2"/>
</dbReference>
<keyword evidence="4" id="KW-1185">Reference proteome</keyword>
<feature type="compositionally biased region" description="Basic and acidic residues" evidence="1">
    <location>
        <begin position="371"/>
        <end position="414"/>
    </location>
</feature>
<feature type="domain" description="Integrase catalytic" evidence="2">
    <location>
        <begin position="10"/>
        <end position="188"/>
    </location>
</feature>
<comment type="caution">
    <text evidence="3">The sequence shown here is derived from an EMBL/GenBank/DDBJ whole genome shotgun (WGS) entry which is preliminary data.</text>
</comment>
<feature type="region of interest" description="Disordered" evidence="1">
    <location>
        <begin position="456"/>
        <end position="475"/>
    </location>
</feature>
<accession>A0ABP0PAZ7</accession>
<feature type="non-terminal residue" evidence="3">
    <location>
        <position position="819"/>
    </location>
</feature>
<proteinExistence type="predicted"/>
<evidence type="ECO:0000259" key="2">
    <source>
        <dbReference type="PROSITE" id="PS50994"/>
    </source>
</evidence>
<dbReference type="Pfam" id="PF07727">
    <property type="entry name" value="RVT_2"/>
    <property type="match status" value="1"/>
</dbReference>
<dbReference type="Gene3D" id="3.30.420.10">
    <property type="entry name" value="Ribonuclease H-like superfamily/Ribonuclease H"/>
    <property type="match status" value="1"/>
</dbReference>
<dbReference type="InterPro" id="IPR036397">
    <property type="entry name" value="RNaseH_sf"/>
</dbReference>
<dbReference type="Proteomes" id="UP001642464">
    <property type="component" value="Unassembled WGS sequence"/>
</dbReference>
<sequence>MGKSRANMKYPSDPIDASARTNPTVQVDMFFRTASNCLLLCIDVWSKYLHVQPLKNKNQGVIGEIIAEFLGGLGHYETVELAFDNEPVLAAGARMTKLIRSNNGLHTILQAGKFYDKSRTSLAERYIQTVRAQAKTIISHVQDRAKIVFDEQHVLQSWALIHACWLLNRYHVTSSTGMTAYLSVKGRPYRGRVCCFGETVHGLDPLQAKYKSQWRPGVWLGKDNMDHDLVMVNDNEIVRCKAVRKAGEHWNSELLLSATIGPWDMKRGVHTKVETKAIPTPVPELLADVPLKTEGASKALKGEKKKVRVEERDADADDVLQYAREHPEEDVEIEVETTSSKQGGASTEPEEATASALAGVPPTEAVSSPKRSLDEVEGHAQEERQQKGRYDHFHLKKKAEGDQGGRAKMVHFDPDTPIPEPSTKAPRTSGSTTAEESKDQERHTRRVEEVEIYVEDDDEAEAEEDEDSYDWSQTVSTKNEAILSEAEMKRRGFYNEGGGPPQALDQQAMSAEVERLNDLTVIANLEANDLMSGCWVRRARLVAREFRSGAASSVDTFSPTSPLSFIKLLMSLSVTMNLMISVMDISDAFLQVVQKEFVVIEVPAWIREILGREDLVHWKLLRCLPGQRNAALEWHKHFSSLCAEFLFQPYKAGTIYRHEQGRQFLSVHVDDIILVAEEQNHHKFLEHFSKILKMKADGPYGMTAPGTLFYLKRKLTFDEQGLEISASSKYVPKLLSMLKLQDRRGRGVPSHSSLDVFDATVVEEDERLGSEESKLFRSALGLCLYLSQERIDIQHSVRILSTYMASPTKTAMAAIKKLT</sequence>
<dbReference type="InterPro" id="IPR001584">
    <property type="entry name" value="Integrase_cat-core"/>
</dbReference>
<dbReference type="EMBL" id="CAXAMM010034446">
    <property type="protein sequence ID" value="CAK9072798.1"/>
    <property type="molecule type" value="Genomic_DNA"/>
</dbReference>
<feature type="compositionally biased region" description="Acidic residues" evidence="1">
    <location>
        <begin position="456"/>
        <end position="469"/>
    </location>
</feature>
<gene>
    <name evidence="3" type="ORF">SCF082_LOCUS35744</name>
</gene>
<dbReference type="PROSITE" id="PS50994">
    <property type="entry name" value="INTEGRASE"/>
    <property type="match status" value="1"/>
</dbReference>
<feature type="compositionally biased region" description="Basic and acidic residues" evidence="1">
    <location>
        <begin position="435"/>
        <end position="449"/>
    </location>
</feature>
<name>A0ABP0PAZ7_9DINO</name>
<evidence type="ECO:0000313" key="4">
    <source>
        <dbReference type="Proteomes" id="UP001642464"/>
    </source>
</evidence>
<reference evidence="3 4" key="1">
    <citation type="submission" date="2024-02" db="EMBL/GenBank/DDBJ databases">
        <authorList>
            <person name="Chen Y."/>
            <person name="Shah S."/>
            <person name="Dougan E. K."/>
            <person name="Thang M."/>
            <person name="Chan C."/>
        </authorList>
    </citation>
    <scope>NUCLEOTIDE SEQUENCE [LARGE SCALE GENOMIC DNA]</scope>
</reference>
<feature type="compositionally biased region" description="Polar residues" evidence="1">
    <location>
        <begin position="425"/>
        <end position="434"/>
    </location>
</feature>
<protein>
    <submittedName>
        <fullName evidence="3">Retrovirus-related Pol polyprotein from transposon TNT 1-94</fullName>
    </submittedName>
</protein>
<organism evidence="3 4">
    <name type="scientific">Durusdinium trenchii</name>
    <dbReference type="NCBI Taxonomy" id="1381693"/>
    <lineage>
        <taxon>Eukaryota</taxon>
        <taxon>Sar</taxon>
        <taxon>Alveolata</taxon>
        <taxon>Dinophyceae</taxon>
        <taxon>Suessiales</taxon>
        <taxon>Symbiodiniaceae</taxon>
        <taxon>Durusdinium</taxon>
    </lineage>
</organism>
<evidence type="ECO:0000313" key="3">
    <source>
        <dbReference type="EMBL" id="CAK9072798.1"/>
    </source>
</evidence>
<evidence type="ECO:0000256" key="1">
    <source>
        <dbReference type="SAM" id="MobiDB-lite"/>
    </source>
</evidence>